<sequence>MSIDNFATPREGSLNMQKIEDFFVHEFLPSHTKQIKSFKLCITKQEKCTIHYKWMVNIALELNYHNARLQSRFDPYIRPHIVYGLDLEQTPIDFDGQLLQYQRSTVDQGNNLARFFKYLSIKTHYNSQTTECQESINRTLNKYGCKLIIDDEDEGRYMVLKYIEGEEAGDFEQIVKIDCFEQLFTVEKFINQ</sequence>
<dbReference type="Proteomes" id="UP000785679">
    <property type="component" value="Unassembled WGS sequence"/>
</dbReference>
<proteinExistence type="predicted"/>
<accession>A0A8J8NRV0</accession>
<gene>
    <name evidence="1" type="ORF">FGO68_gene12847</name>
</gene>
<organism evidence="1 2">
    <name type="scientific">Halteria grandinella</name>
    <dbReference type="NCBI Taxonomy" id="5974"/>
    <lineage>
        <taxon>Eukaryota</taxon>
        <taxon>Sar</taxon>
        <taxon>Alveolata</taxon>
        <taxon>Ciliophora</taxon>
        <taxon>Intramacronucleata</taxon>
        <taxon>Spirotrichea</taxon>
        <taxon>Stichotrichia</taxon>
        <taxon>Sporadotrichida</taxon>
        <taxon>Halteriidae</taxon>
        <taxon>Halteria</taxon>
    </lineage>
</organism>
<evidence type="ECO:0000313" key="2">
    <source>
        <dbReference type="Proteomes" id="UP000785679"/>
    </source>
</evidence>
<name>A0A8J8NRV0_HALGN</name>
<keyword evidence="2" id="KW-1185">Reference proteome</keyword>
<evidence type="ECO:0000313" key="1">
    <source>
        <dbReference type="EMBL" id="TNV80412.1"/>
    </source>
</evidence>
<dbReference type="AlphaFoldDB" id="A0A8J8NRV0"/>
<comment type="caution">
    <text evidence="1">The sequence shown here is derived from an EMBL/GenBank/DDBJ whole genome shotgun (WGS) entry which is preliminary data.</text>
</comment>
<dbReference type="EMBL" id="RRYP01007540">
    <property type="protein sequence ID" value="TNV80412.1"/>
    <property type="molecule type" value="Genomic_DNA"/>
</dbReference>
<reference evidence="1" key="1">
    <citation type="submission" date="2019-06" db="EMBL/GenBank/DDBJ databases">
        <authorList>
            <person name="Zheng W."/>
        </authorList>
    </citation>
    <scope>NUCLEOTIDE SEQUENCE</scope>
    <source>
        <strain evidence="1">QDHG01</strain>
    </source>
</reference>
<protein>
    <submittedName>
        <fullName evidence="1">Uncharacterized protein</fullName>
    </submittedName>
</protein>